<dbReference type="AlphaFoldDB" id="A0AB73I8L3"/>
<evidence type="ECO:0000256" key="2">
    <source>
        <dbReference type="SAM" id="Phobius"/>
    </source>
</evidence>
<dbReference type="Proteomes" id="UP001229486">
    <property type="component" value="Unassembled WGS sequence"/>
</dbReference>
<evidence type="ECO:0000313" key="5">
    <source>
        <dbReference type="Proteomes" id="UP001229486"/>
    </source>
</evidence>
<protein>
    <recommendedName>
        <fullName evidence="6">DUF3999 domain-containing protein</fullName>
    </recommendedName>
</protein>
<reference evidence="4" key="1">
    <citation type="submission" date="2023-07" db="EMBL/GenBank/DDBJ databases">
        <title>Sorghum-associated microbial communities from plants grown in Nebraska, USA.</title>
        <authorList>
            <person name="Schachtman D."/>
        </authorList>
    </citation>
    <scope>NUCLEOTIDE SEQUENCE</scope>
    <source>
        <strain evidence="4">DS1061</strain>
    </source>
</reference>
<comment type="caution">
    <text evidence="4">The sequence shown here is derived from an EMBL/GenBank/DDBJ whole genome shotgun (WGS) entry which is preliminary data.</text>
</comment>
<name>A0AB73I8L3_9BURK</name>
<evidence type="ECO:0000256" key="3">
    <source>
        <dbReference type="SAM" id="SignalP"/>
    </source>
</evidence>
<feature type="compositionally biased region" description="Low complexity" evidence="1">
    <location>
        <begin position="468"/>
        <end position="494"/>
    </location>
</feature>
<keyword evidence="2" id="KW-0472">Membrane</keyword>
<keyword evidence="2" id="KW-0812">Transmembrane</keyword>
<proteinExistence type="predicted"/>
<feature type="region of interest" description="Disordered" evidence="1">
    <location>
        <begin position="468"/>
        <end position="510"/>
    </location>
</feature>
<keyword evidence="2" id="KW-1133">Transmembrane helix</keyword>
<feature type="region of interest" description="Disordered" evidence="1">
    <location>
        <begin position="74"/>
        <end position="93"/>
    </location>
</feature>
<feature type="signal peptide" evidence="3">
    <location>
        <begin position="1"/>
        <end position="19"/>
    </location>
</feature>
<dbReference type="RefSeq" id="WP_392393143.1">
    <property type="nucleotide sequence ID" value="NZ_JAURTK010000002.1"/>
</dbReference>
<evidence type="ECO:0000313" key="4">
    <source>
        <dbReference type="EMBL" id="MDP9646338.1"/>
    </source>
</evidence>
<dbReference type="EMBL" id="JAURTK010000002">
    <property type="protein sequence ID" value="MDP9646338.1"/>
    <property type="molecule type" value="Genomic_DNA"/>
</dbReference>
<organism evidence="4 5">
    <name type="scientific">Paraburkholderia caledonica</name>
    <dbReference type="NCBI Taxonomy" id="134536"/>
    <lineage>
        <taxon>Bacteria</taxon>
        <taxon>Pseudomonadati</taxon>
        <taxon>Pseudomonadota</taxon>
        <taxon>Betaproteobacteria</taxon>
        <taxon>Burkholderiales</taxon>
        <taxon>Burkholderiaceae</taxon>
        <taxon>Paraburkholderia</taxon>
    </lineage>
</organism>
<evidence type="ECO:0008006" key="6">
    <source>
        <dbReference type="Google" id="ProtNLM"/>
    </source>
</evidence>
<feature type="transmembrane region" description="Helical" evidence="2">
    <location>
        <begin position="422"/>
        <end position="443"/>
    </location>
</feature>
<dbReference type="InterPro" id="IPR025060">
    <property type="entry name" value="DUF3999"/>
</dbReference>
<evidence type="ECO:0000256" key="1">
    <source>
        <dbReference type="SAM" id="MobiDB-lite"/>
    </source>
</evidence>
<accession>A0AB73I8L3</accession>
<feature type="chain" id="PRO_5044495556" description="DUF3999 domain-containing protein" evidence="3">
    <location>
        <begin position="20"/>
        <end position="510"/>
    </location>
</feature>
<dbReference type="Pfam" id="PF13163">
    <property type="entry name" value="DUF3999"/>
    <property type="match status" value="1"/>
</dbReference>
<keyword evidence="3" id="KW-0732">Signal</keyword>
<sequence length="510" mass="53155">MKHFLKVTAWCVAIGSAWAAAPACAEDFARHFALQLEEGAAYYSVTLPAAVYSASQRNDLGDVRVFNGEGEPVPYSLEGPREPARTPPTLRPARWFPLRPVPAGHTGAPLGVTIAADGSLHATAAPPGRAQHDTDLIDAGEASREGRVSALVIRLRDDNYQGRVSVESSDDLRNWQPAGDAQLLKVSYNGSTLSQDRVELSGARARYLRLHWLDGAPYLESMNVEVQATGSGGAQLADKQREWRENIVAQAGPKAGEYFFSTGGPYPIDRLRLHLPQPNTVAPAVVYSRGALGAAWHEVSSATLFRLHNGEVEQNSPSLQLAPDTDRHWRVVVDTRNGGLGTGALSIAAGWRPATLTFAAHGAAPFTLGVGNAAAVSTAVGRDELLNGASSAVATARVGEPMALEQNANAPSSASADARRRYMLWAALVLAVGALAAIAWRLARSVSSRMPAGDAAAAVPGAAASGFASTPAASTDTAQTASAPAQNAANSMTGGVTGTTQGGHQRDGGA</sequence>
<gene>
    <name evidence="4" type="ORF">J2793_001771</name>
</gene>